<evidence type="ECO:0008006" key="4">
    <source>
        <dbReference type="Google" id="ProtNLM"/>
    </source>
</evidence>
<feature type="non-terminal residue" evidence="2">
    <location>
        <position position="1333"/>
    </location>
</feature>
<name>A0A843W6K3_COLES</name>
<feature type="region of interest" description="Disordered" evidence="1">
    <location>
        <begin position="824"/>
        <end position="877"/>
    </location>
</feature>
<dbReference type="OrthoDB" id="1736143at2759"/>
<dbReference type="Proteomes" id="UP000652761">
    <property type="component" value="Unassembled WGS sequence"/>
</dbReference>
<evidence type="ECO:0000256" key="1">
    <source>
        <dbReference type="SAM" id="MobiDB-lite"/>
    </source>
</evidence>
<proteinExistence type="predicted"/>
<evidence type="ECO:0000313" key="3">
    <source>
        <dbReference type="Proteomes" id="UP000652761"/>
    </source>
</evidence>
<feature type="region of interest" description="Disordered" evidence="1">
    <location>
        <begin position="1036"/>
        <end position="1059"/>
    </location>
</feature>
<feature type="compositionally biased region" description="Low complexity" evidence="1">
    <location>
        <begin position="843"/>
        <end position="853"/>
    </location>
</feature>
<dbReference type="Gene3D" id="2.40.70.10">
    <property type="entry name" value="Acid Proteases"/>
    <property type="match status" value="1"/>
</dbReference>
<organism evidence="2 3">
    <name type="scientific">Colocasia esculenta</name>
    <name type="common">Wild taro</name>
    <name type="synonym">Arum esculentum</name>
    <dbReference type="NCBI Taxonomy" id="4460"/>
    <lineage>
        <taxon>Eukaryota</taxon>
        <taxon>Viridiplantae</taxon>
        <taxon>Streptophyta</taxon>
        <taxon>Embryophyta</taxon>
        <taxon>Tracheophyta</taxon>
        <taxon>Spermatophyta</taxon>
        <taxon>Magnoliopsida</taxon>
        <taxon>Liliopsida</taxon>
        <taxon>Araceae</taxon>
        <taxon>Aroideae</taxon>
        <taxon>Colocasieae</taxon>
        <taxon>Colocasia</taxon>
    </lineage>
</organism>
<sequence>MNIFSNTSELLLFGWPKRGKSESRHQPLREATSPARFEHFLGHSFKTPEYCKYDGTADPQFHLLGFLMNSHQWLYDRVLMVHLFQQSLEGEALRWFTSLHASNLINFDIVSKRFISHFSYMATQVPTLPNLVAEKMRPDEDFVTFANRWSSMASRADLPIPETLLIFLEEWAFRNPMLSAPTMKACTCLPPAFFCRVTKLLTMLASWFVVRSSSGLARCSGCLLLLYHSALDAISEIGRIFYAYQVIAIARQPRELSFILSNREENLEKIYSTIAAYDNSKRVVKGKITLQLEIGPVTMSSEFQVLDVDPAYKAILGCPWLEQSLGLPSTAHQCFKFPFNGRVIKIKSIPTVETLNSITSEQMPHLFIPDKGKKPIMSIIDLPSPLDFNQPPFINEEFETATCSQGKVWEAMAKIGYIHGRGLGKDSVATELLVAIVIRVATTWCFVFLSRPVNGSRQGSSFWSYDACRKWLVWQSDLSGRHGVPGGRVLVAVWTAVALRLLTRRGAPLRSEGRPWPAPLSLSLLSLPFSSPRGKSGSLFHLRAWSVVALTADRAELGAASWSEEEVFLLSRRPCGVCVRRNIRGGVTPVGRDLIATQLAIALRACRDLVSCRDKLVVATRCPVATWCLFRLPYLSRWLSPFPGTPILGSLLREFSGLRACSISPSHCLTVHWFHSHLGRVGVGPQLGRAAVGGSTCGPSTLWRSEVAMPVVRRSFSCGCSVSQVVTPCCSFLTLWRSGMLGACVVRLWSHVVAPVFYELLYLGWCMPRCCFRIVFDSAGSTGVVVVASTFVGVPAALAGKPKGRKAPAAPTIEGVTVNESVSACSQPLRPPNKPSNPPSNPSNPHQFPSHPSKTYSAVPPPAGYTRPGPKRSHYPPLPETLEDIFFAFMSCDAIQLPPQRENTNPRVDTSRYCPYHRNHGHDITNCFTFRDWVYDMNDQGRVNWDDVKVAIAKSREQQWGVEGFEEWYPCPVAESQEPSTSVDTILEEKPLVLIRPPQDAYPIILTPSACESSAKPLQLVLPKSQETVLVTLRNRIVPPPPRPSHDEEDNGPPPLAGTEYDILQHLDKTPARVSILELIWRSPSHQSTLLQFLQKIMVNDDLPPSGVTNAILCLTQGPSISFSDKDLVTPECRSLPLCLTVNLNGVSVDSTLIDTGASIHVCPVKTLKQLGLGEGDLEKNCSTIAAYDNSKRVAKGKISLKLGIGPVIMSTEFLVLDVDPAYKAILGRPLLEQTLGVPSTAHQCFKIPFNGWVIKIKSIPTLETLNAIATEQMPHLFIPDKGKKPVMSLFDFPLPCDVSQPPQSVEESYVPCPPGKGWEVMANIGYVHGLGL</sequence>
<comment type="caution">
    <text evidence="2">The sequence shown here is derived from an EMBL/GenBank/DDBJ whole genome shotgun (WGS) entry which is preliminary data.</text>
</comment>
<dbReference type="PANTHER" id="PTHR33240:SF15">
    <property type="entry name" value="GAG-PRO-LIKE PROTEIN"/>
    <property type="match status" value="1"/>
</dbReference>
<keyword evidence="3" id="KW-1185">Reference proteome</keyword>
<accession>A0A843W6K3</accession>
<gene>
    <name evidence="2" type="ORF">Taro_033293</name>
</gene>
<reference evidence="2" key="1">
    <citation type="submission" date="2017-07" db="EMBL/GenBank/DDBJ databases">
        <title>Taro Niue Genome Assembly and Annotation.</title>
        <authorList>
            <person name="Atibalentja N."/>
            <person name="Keating K."/>
            <person name="Fields C.J."/>
        </authorList>
    </citation>
    <scope>NUCLEOTIDE SEQUENCE</scope>
    <source>
        <strain evidence="2">Niue_2</strain>
        <tissue evidence="2">Leaf</tissue>
    </source>
</reference>
<dbReference type="PANTHER" id="PTHR33240">
    <property type="entry name" value="OS08G0508500 PROTEIN"/>
    <property type="match status" value="1"/>
</dbReference>
<feature type="compositionally biased region" description="Pro residues" evidence="1">
    <location>
        <begin position="829"/>
        <end position="842"/>
    </location>
</feature>
<dbReference type="EMBL" id="NMUH01002532">
    <property type="protein sequence ID" value="MQM00555.1"/>
    <property type="molecule type" value="Genomic_DNA"/>
</dbReference>
<dbReference type="InterPro" id="IPR021109">
    <property type="entry name" value="Peptidase_aspartic_dom_sf"/>
</dbReference>
<protein>
    <recommendedName>
        <fullName evidence="4">Retrotransposon gag domain-containing protein</fullName>
    </recommendedName>
</protein>
<dbReference type="CDD" id="cd00303">
    <property type="entry name" value="retropepsin_like"/>
    <property type="match status" value="1"/>
</dbReference>
<evidence type="ECO:0000313" key="2">
    <source>
        <dbReference type="EMBL" id="MQM00555.1"/>
    </source>
</evidence>